<proteinExistence type="predicted"/>
<feature type="region of interest" description="Disordered" evidence="1">
    <location>
        <begin position="1"/>
        <end position="40"/>
    </location>
</feature>
<gene>
    <name evidence="2" type="ORF">PPNO1_LOCUS8596</name>
</gene>
<reference evidence="2" key="1">
    <citation type="submission" date="2022-11" db="EMBL/GenBank/DDBJ databases">
        <authorList>
            <person name="Scott C."/>
            <person name="Bruce N."/>
        </authorList>
    </citation>
    <scope>NUCLEOTIDE SEQUENCE</scope>
</reference>
<feature type="compositionally biased region" description="Polar residues" evidence="1">
    <location>
        <begin position="1"/>
        <end position="11"/>
    </location>
</feature>
<organism evidence="2 3">
    <name type="scientific">Parascedosporium putredinis</name>
    <dbReference type="NCBI Taxonomy" id="1442378"/>
    <lineage>
        <taxon>Eukaryota</taxon>
        <taxon>Fungi</taxon>
        <taxon>Dikarya</taxon>
        <taxon>Ascomycota</taxon>
        <taxon>Pezizomycotina</taxon>
        <taxon>Sordariomycetes</taxon>
        <taxon>Hypocreomycetidae</taxon>
        <taxon>Microascales</taxon>
        <taxon>Microascaceae</taxon>
        <taxon>Parascedosporium</taxon>
    </lineage>
</organism>
<comment type="caution">
    <text evidence="2">The sequence shown here is derived from an EMBL/GenBank/DDBJ whole genome shotgun (WGS) entry which is preliminary data.</text>
</comment>
<feature type="region of interest" description="Disordered" evidence="1">
    <location>
        <begin position="215"/>
        <end position="242"/>
    </location>
</feature>
<dbReference type="EMBL" id="CALLCH030000019">
    <property type="protein sequence ID" value="CAI4219025.1"/>
    <property type="molecule type" value="Genomic_DNA"/>
</dbReference>
<accession>A0A9P1MDL8</accession>
<protein>
    <submittedName>
        <fullName evidence="2">Uncharacterized protein</fullName>
    </submittedName>
</protein>
<dbReference type="AlphaFoldDB" id="A0A9P1MDL8"/>
<feature type="compositionally biased region" description="Acidic residues" evidence="1">
    <location>
        <begin position="217"/>
        <end position="228"/>
    </location>
</feature>
<feature type="region of interest" description="Disordered" evidence="1">
    <location>
        <begin position="68"/>
        <end position="120"/>
    </location>
</feature>
<evidence type="ECO:0000313" key="3">
    <source>
        <dbReference type="Proteomes" id="UP000838763"/>
    </source>
</evidence>
<keyword evidence="3" id="KW-1185">Reference proteome</keyword>
<evidence type="ECO:0000313" key="2">
    <source>
        <dbReference type="EMBL" id="CAI4219025.1"/>
    </source>
</evidence>
<evidence type="ECO:0000256" key="1">
    <source>
        <dbReference type="SAM" id="MobiDB-lite"/>
    </source>
</evidence>
<sequence length="483" mass="52564">MFQSLHASSTGGAPGQAALTPSSRHKRPRSPIDPLTSDDIFETAKGPRRFLLALKPSQLIFIESCNEGARGQGGMSPRRNFRSSPLPAGASHPSRLRPDANPTPRVSGATAGSTSHRKPTMSQLIAGIAECADRIAENTEVLAGAEKRAANSLEVISECQNTLADCLETISEQNKGIADMQKVMRESLARITGFQAGIFRALERVSICVDHVLAREEGEEEEEEEGEEAVTKATPNAAATSPSHPLAAQYVVRQHLPQTQSVLREPATGDRLRDRGRRKPSLRAKGDASRPTPTPTPTLTPKGRKRARTSVSDGSEDELDDMTPAARSGTRCAKCAAAKRACVDIPVDAQSVVSAFCEAYVTFDVDKSMLNREPKKRSDRAAAAQPTTATYIAAPAQHRPAPPPLGTPKTEDLLQAIVDMQQRVIDTNERLIRTEERLNTTHEALLETQESLLLVLREIREARRSGTRNIILQCRIPTFEEEE</sequence>
<feature type="compositionally biased region" description="Polar residues" evidence="1">
    <location>
        <begin position="233"/>
        <end position="242"/>
    </location>
</feature>
<name>A0A9P1MDL8_9PEZI</name>
<dbReference type="Proteomes" id="UP000838763">
    <property type="component" value="Unassembled WGS sequence"/>
</dbReference>
<feature type="region of interest" description="Disordered" evidence="1">
    <location>
        <begin position="255"/>
        <end position="324"/>
    </location>
</feature>